<evidence type="ECO:0000256" key="1">
    <source>
        <dbReference type="SAM" id="MobiDB-lite"/>
    </source>
</evidence>
<dbReference type="EMBL" id="RQTK01000334">
    <property type="protein sequence ID" value="RUS81508.1"/>
    <property type="molecule type" value="Genomic_DNA"/>
</dbReference>
<feature type="compositionally biased region" description="Low complexity" evidence="1">
    <location>
        <begin position="300"/>
        <end position="314"/>
    </location>
</feature>
<evidence type="ECO:0000313" key="3">
    <source>
        <dbReference type="Proteomes" id="UP000271974"/>
    </source>
</evidence>
<protein>
    <submittedName>
        <fullName evidence="2">Uncharacterized protein</fullName>
    </submittedName>
</protein>
<feature type="region of interest" description="Disordered" evidence="1">
    <location>
        <begin position="300"/>
        <end position="321"/>
    </location>
</feature>
<accession>A0A3S1C301</accession>
<gene>
    <name evidence="2" type="ORF">EGW08_010736</name>
</gene>
<name>A0A3S1C301_ELYCH</name>
<organism evidence="2 3">
    <name type="scientific">Elysia chlorotica</name>
    <name type="common">Eastern emerald elysia</name>
    <name type="synonym">Sea slug</name>
    <dbReference type="NCBI Taxonomy" id="188477"/>
    <lineage>
        <taxon>Eukaryota</taxon>
        <taxon>Metazoa</taxon>
        <taxon>Spiralia</taxon>
        <taxon>Lophotrochozoa</taxon>
        <taxon>Mollusca</taxon>
        <taxon>Gastropoda</taxon>
        <taxon>Heterobranchia</taxon>
        <taxon>Euthyneura</taxon>
        <taxon>Panpulmonata</taxon>
        <taxon>Sacoglossa</taxon>
        <taxon>Placobranchoidea</taxon>
        <taxon>Plakobranchidae</taxon>
        <taxon>Elysia</taxon>
    </lineage>
</organism>
<comment type="caution">
    <text evidence="2">The sequence shown here is derived from an EMBL/GenBank/DDBJ whole genome shotgun (WGS) entry which is preliminary data.</text>
</comment>
<reference evidence="2 3" key="1">
    <citation type="submission" date="2019-01" db="EMBL/GenBank/DDBJ databases">
        <title>A draft genome assembly of the solar-powered sea slug Elysia chlorotica.</title>
        <authorList>
            <person name="Cai H."/>
            <person name="Li Q."/>
            <person name="Fang X."/>
            <person name="Li J."/>
            <person name="Curtis N.E."/>
            <person name="Altenburger A."/>
            <person name="Shibata T."/>
            <person name="Feng M."/>
            <person name="Maeda T."/>
            <person name="Schwartz J.A."/>
            <person name="Shigenobu S."/>
            <person name="Lundholm N."/>
            <person name="Nishiyama T."/>
            <person name="Yang H."/>
            <person name="Hasebe M."/>
            <person name="Li S."/>
            <person name="Pierce S.K."/>
            <person name="Wang J."/>
        </authorList>
    </citation>
    <scope>NUCLEOTIDE SEQUENCE [LARGE SCALE GENOMIC DNA]</scope>
    <source>
        <strain evidence="2">EC2010</strain>
        <tissue evidence="2">Whole organism of an adult</tissue>
    </source>
</reference>
<proteinExistence type="predicted"/>
<dbReference type="AlphaFoldDB" id="A0A3S1C301"/>
<dbReference type="OrthoDB" id="10615269at2759"/>
<keyword evidence="3" id="KW-1185">Reference proteome</keyword>
<feature type="non-terminal residue" evidence="2">
    <location>
        <position position="1"/>
    </location>
</feature>
<sequence>QESPCQLLGTLSSTACVDLVSKADWTFKFVPISTPTTTPSPTCESPSLPLTDGWELTLATDTAGQICNGSLDTLMEYLKAGKKVAVLVSNPSAAGSNPTATLGVGQEVEITQEGHVCVHLPFSISPTSWSAVDKSDAWVFRKVCSTGTVQEWTVNATAVTNSVRPTHWYTSTGAWDKVLDTTPGGSQGSTSDLKSSLETGSDVIMMTLNAISNAAIFYPGSAWISQGSWLTATHVWAVRKADVSDALGPSSVLQMMSFSPRSSSITDYAWSLAGQGSEVTQETTPYSVYVDPGWRFVHTSSSSPSSSKSSRPSSTGQDSHDDLLQEIRGGHRVRLAVSHQGSVDYFTADHVIISPEQLVIAQVLSSDETGATNGYLIWHLFRSDGVWVTYRVQVPGYSMDSQTSTGLDIRWFVDNKIYDVAMETYKSSVSSGSLSGLRDRALAIHYIRLKVERESEAGVEHFFSADEIILGPEPEEGISALSMRGMSIDTSVVAWHERSKKWSSAGQGRFGVTHVSSTGTILYWDSVFGNPVGDSAVTSSDGVVTWFVGK</sequence>
<dbReference type="Proteomes" id="UP000271974">
    <property type="component" value="Unassembled WGS sequence"/>
</dbReference>
<evidence type="ECO:0000313" key="2">
    <source>
        <dbReference type="EMBL" id="RUS81508.1"/>
    </source>
</evidence>